<feature type="transmembrane region" description="Helical" evidence="5">
    <location>
        <begin position="62"/>
        <end position="83"/>
    </location>
</feature>
<accession>A0A0W8FCA9</accession>
<gene>
    <name evidence="6" type="ORF">ASZ90_012067</name>
</gene>
<evidence type="ECO:0000256" key="3">
    <source>
        <dbReference type="ARBA" id="ARBA00022989"/>
    </source>
</evidence>
<dbReference type="PANTHER" id="PTHR11040">
    <property type="entry name" value="ZINC/IRON TRANSPORTER"/>
    <property type="match status" value="1"/>
</dbReference>
<feature type="transmembrane region" description="Helical" evidence="5">
    <location>
        <begin position="36"/>
        <end position="56"/>
    </location>
</feature>
<protein>
    <submittedName>
        <fullName evidence="6">Metal transporter, zip family</fullName>
    </submittedName>
</protein>
<organism evidence="6">
    <name type="scientific">hydrocarbon metagenome</name>
    <dbReference type="NCBI Taxonomy" id="938273"/>
    <lineage>
        <taxon>unclassified sequences</taxon>
        <taxon>metagenomes</taxon>
        <taxon>ecological metagenomes</taxon>
    </lineage>
</organism>
<feature type="transmembrane region" description="Helical" evidence="5">
    <location>
        <begin position="6"/>
        <end position="29"/>
    </location>
</feature>
<reference evidence="6" key="1">
    <citation type="journal article" date="2015" name="Proc. Natl. Acad. Sci. U.S.A.">
        <title>Networks of energetic and metabolic interactions define dynamics in microbial communities.</title>
        <authorList>
            <person name="Embree M."/>
            <person name="Liu J.K."/>
            <person name="Al-Bassam M.M."/>
            <person name="Zengler K."/>
        </authorList>
    </citation>
    <scope>NUCLEOTIDE SEQUENCE</scope>
</reference>
<evidence type="ECO:0000313" key="6">
    <source>
        <dbReference type="EMBL" id="KUG18242.1"/>
    </source>
</evidence>
<keyword evidence="3 5" id="KW-1133">Transmembrane helix</keyword>
<dbReference type="NCBIfam" id="NF003243">
    <property type="entry name" value="PRK04201.1"/>
    <property type="match status" value="1"/>
</dbReference>
<feature type="transmembrane region" description="Helical" evidence="5">
    <location>
        <begin position="231"/>
        <end position="249"/>
    </location>
</feature>
<dbReference type="Pfam" id="PF02535">
    <property type="entry name" value="Zip"/>
    <property type="match status" value="1"/>
</dbReference>
<comment type="subcellular location">
    <subcellularLocation>
        <location evidence="1">Membrane</location>
        <topology evidence="1">Multi-pass membrane protein</topology>
    </subcellularLocation>
</comment>
<evidence type="ECO:0000256" key="2">
    <source>
        <dbReference type="ARBA" id="ARBA00022692"/>
    </source>
</evidence>
<dbReference type="InterPro" id="IPR003689">
    <property type="entry name" value="ZIP"/>
</dbReference>
<name>A0A0W8FCA9_9ZZZZ</name>
<evidence type="ECO:0000256" key="1">
    <source>
        <dbReference type="ARBA" id="ARBA00004141"/>
    </source>
</evidence>
<evidence type="ECO:0000256" key="5">
    <source>
        <dbReference type="SAM" id="Phobius"/>
    </source>
</evidence>
<dbReference type="GO" id="GO:0016020">
    <property type="term" value="C:membrane"/>
    <property type="evidence" value="ECO:0007669"/>
    <property type="project" value="UniProtKB-SubCell"/>
</dbReference>
<dbReference type="GO" id="GO:0005385">
    <property type="term" value="F:zinc ion transmembrane transporter activity"/>
    <property type="evidence" value="ECO:0007669"/>
    <property type="project" value="TreeGrafter"/>
</dbReference>
<feature type="transmembrane region" description="Helical" evidence="5">
    <location>
        <begin position="169"/>
        <end position="191"/>
    </location>
</feature>
<dbReference type="PANTHER" id="PTHR11040:SF205">
    <property type="entry name" value="ZINC TRANSPORTER ZUPT"/>
    <property type="match status" value="1"/>
</dbReference>
<sequence>MEGNILIALALSLFAGLATGIGSLISYFIPRPDMRYLSLSLGFAAGVMVYVGFVDLFCSSRIVLGFGYANLFFLMGLVLIYLLDHLIPHIHMDGQVDSQCDRLYRSGIMTTIGIAIHNLPEGMTVALVSLADLRLGVPVAIAIAIHNIPEGLACSIPLYCATSDRRKSCLISFAAGMTEPLGAVLAILILYPFLNDWLLAAATSMVAGIMVFLSFDELIPIANRYGGEHTTNIGLIAGFLVMMAGLVLMESL</sequence>
<proteinExistence type="predicted"/>
<keyword evidence="2 5" id="KW-0812">Transmembrane</keyword>
<keyword evidence="4 5" id="KW-0472">Membrane</keyword>
<evidence type="ECO:0000256" key="4">
    <source>
        <dbReference type="ARBA" id="ARBA00023136"/>
    </source>
</evidence>
<feature type="transmembrane region" description="Helical" evidence="5">
    <location>
        <begin position="197"/>
        <end position="219"/>
    </location>
</feature>
<dbReference type="AlphaFoldDB" id="A0A0W8FCA9"/>
<comment type="caution">
    <text evidence="6">The sequence shown here is derived from an EMBL/GenBank/DDBJ whole genome shotgun (WGS) entry which is preliminary data.</text>
</comment>
<dbReference type="EMBL" id="LNQE01001393">
    <property type="protein sequence ID" value="KUG18242.1"/>
    <property type="molecule type" value="Genomic_DNA"/>
</dbReference>